<reference evidence="1 2" key="1">
    <citation type="submission" date="2016-12" db="EMBL/GenBank/DDBJ databases">
        <authorList>
            <person name="Song W.-J."/>
            <person name="Kurnit D.M."/>
        </authorList>
    </citation>
    <scope>NUCLEOTIDE SEQUENCE [LARGE SCALE GENOMIC DNA]</scope>
    <source>
        <strain evidence="1 2">175</strain>
    </source>
</reference>
<keyword evidence="2" id="KW-1185">Reference proteome</keyword>
<accession>A0A1Y6CTG7</accession>
<dbReference type="STRING" id="1760988.SAMN02949497_1204"/>
<dbReference type="AlphaFoldDB" id="A0A1Y6CTG7"/>
<dbReference type="Proteomes" id="UP000192923">
    <property type="component" value="Unassembled WGS sequence"/>
</dbReference>
<evidence type="ECO:0000313" key="2">
    <source>
        <dbReference type="Proteomes" id="UP000192923"/>
    </source>
</evidence>
<proteinExistence type="predicted"/>
<dbReference type="RefSeq" id="WP_085210844.1">
    <property type="nucleotide sequence ID" value="NZ_FXAM01000001.1"/>
</dbReference>
<protein>
    <submittedName>
        <fullName evidence="1">Uncharacterized protein</fullName>
    </submittedName>
</protein>
<name>A0A1Y6CTG7_9GAMM</name>
<sequence>MQNVKTLQARDALKPVLAVHVEADDSWDCYLHGDELPPVAAPIPIAACSSWQLRRYLNQSGLRNAVDAYMASADQDTQDGWATASVFLSTDPFVAAAAGALGLDPYAIIGAASEMVG</sequence>
<organism evidence="1 2">
    <name type="scientific">Methylomagnum ishizawai</name>
    <dbReference type="NCBI Taxonomy" id="1760988"/>
    <lineage>
        <taxon>Bacteria</taxon>
        <taxon>Pseudomonadati</taxon>
        <taxon>Pseudomonadota</taxon>
        <taxon>Gammaproteobacteria</taxon>
        <taxon>Methylococcales</taxon>
        <taxon>Methylococcaceae</taxon>
        <taxon>Methylomagnum</taxon>
    </lineage>
</organism>
<dbReference type="EMBL" id="FXAM01000001">
    <property type="protein sequence ID" value="SMF93908.1"/>
    <property type="molecule type" value="Genomic_DNA"/>
</dbReference>
<gene>
    <name evidence="1" type="ORF">SAMN02949497_1204</name>
</gene>
<evidence type="ECO:0000313" key="1">
    <source>
        <dbReference type="EMBL" id="SMF93908.1"/>
    </source>
</evidence>